<protein>
    <recommendedName>
        <fullName evidence="5">ATP-grasp domain-containing protein</fullName>
    </recommendedName>
</protein>
<dbReference type="Gene3D" id="3.30.470.20">
    <property type="entry name" value="ATP-grasp fold, B domain"/>
    <property type="match status" value="2"/>
</dbReference>
<dbReference type="InterPro" id="IPR013815">
    <property type="entry name" value="ATP_grasp_subdomain_1"/>
</dbReference>
<dbReference type="AlphaFoldDB" id="A0A1F6M9V8"/>
<dbReference type="InterPro" id="IPR041472">
    <property type="entry name" value="BL00235/CARNS1_N"/>
</dbReference>
<name>A0A1F6M9V8_9BACT</name>
<dbReference type="PROSITE" id="PS50975">
    <property type="entry name" value="ATP_GRASP"/>
    <property type="match status" value="2"/>
</dbReference>
<comment type="caution">
    <text evidence="6">The sequence shown here is derived from an EMBL/GenBank/DDBJ whole genome shotgun (WGS) entry which is preliminary data.</text>
</comment>
<organism evidence="6 7">
    <name type="scientific">Candidatus Magasanikbacteria bacterium RIFCSPHIGHO2_02_FULL_45_10</name>
    <dbReference type="NCBI Taxonomy" id="1798679"/>
    <lineage>
        <taxon>Bacteria</taxon>
        <taxon>Candidatus Magasanikiibacteriota</taxon>
    </lineage>
</organism>
<dbReference type="InterPro" id="IPR052032">
    <property type="entry name" value="ATP-dep_AA_Ligase"/>
</dbReference>
<dbReference type="EMBL" id="MFQA01000043">
    <property type="protein sequence ID" value="OGH68417.1"/>
    <property type="molecule type" value="Genomic_DNA"/>
</dbReference>
<sequence>MENSTLNKKTLLLVNTASKKKKFIIQRLKKLGIKLVVLNKEKNWADQYVDHWIFSDTYNHNESIAAIQSFIKTHPKVKIDGVITFWEDDVLLTSKIVDRFDFIGIPLEVAKNVRNKFLFREFCTTHNIRSPKHKMVRTIRQLKSVTRYMSFPLVIKPAYGASSAYVVKVTNKDELVNTYNYIKKNISTDSESALADGLDIFVEEYIDGDEVDIDILIQNGKIKFYSIADNFNKNRGEFFVDSGQSVPSSLPEKEQTELIEMAEQTLEKLKIQNGCIHFEAKSTKHGPVPIEINMRMGGDYVYSYVKGAWNVDLIECAAKIAMGEYITIKKPDRPYKFIVGWDLYPESSGLLAELSLSAELKGKDYLEEIDVYKEVGDSVLLPPEGYESLGWITVSGDNLLNAQDNMKAALGFIKYKVVHFNQESALGKTARKNRLSAAVFKKDLLLQAAKIEKVRRISLHDQRRLHIGIAANISGDMGNYYGDDLKEVAFAVDRELTRRGYLTTIFDFNNLSKVFNELRRSDVDLVLNIAEGINNTDVLKPQVAAILEMLHIPYTGTNSFNLALCRDKIRLKKLFSFHNIPTPKWDYAYDVKDAIKPDLQYPLIVKPANTDNSEGITHESVVTNEKQLRKQLKYVLVDMQRPALVEEYIHGDEFEVLILGDRKDAIQVLPLSRTVFKPIRGQKKWSIYTQDAKWSKIGLGKRFTIQRPAKNISKKLESLLTEIALDAYNISHCKDYGKVELRVDKDDNPYVIEVNPNPPISAKSDMTLSAEIINMNYGDLLEEIIRLCVKRYNQNKSLYHRLIS</sequence>
<evidence type="ECO:0000256" key="2">
    <source>
        <dbReference type="ARBA" id="ARBA00022741"/>
    </source>
</evidence>
<dbReference type="Pfam" id="PF07478">
    <property type="entry name" value="Dala_Dala_lig_C"/>
    <property type="match status" value="1"/>
</dbReference>
<dbReference type="GO" id="GO:0046872">
    <property type="term" value="F:metal ion binding"/>
    <property type="evidence" value="ECO:0007669"/>
    <property type="project" value="InterPro"/>
</dbReference>
<dbReference type="Pfam" id="PF13535">
    <property type="entry name" value="ATP-grasp_4"/>
    <property type="match status" value="1"/>
</dbReference>
<dbReference type="Gene3D" id="3.30.1490.20">
    <property type="entry name" value="ATP-grasp fold, A domain"/>
    <property type="match status" value="1"/>
</dbReference>
<proteinExistence type="predicted"/>
<evidence type="ECO:0000259" key="5">
    <source>
        <dbReference type="PROSITE" id="PS50975"/>
    </source>
</evidence>
<dbReference type="PANTHER" id="PTHR43585">
    <property type="entry name" value="FUMIPYRROLE BIOSYNTHESIS PROTEIN C"/>
    <property type="match status" value="1"/>
</dbReference>
<feature type="domain" description="ATP-grasp" evidence="5">
    <location>
        <begin position="572"/>
        <end position="786"/>
    </location>
</feature>
<keyword evidence="3 4" id="KW-0067">ATP-binding</keyword>
<dbReference type="Pfam" id="PF18130">
    <property type="entry name" value="ATPgrasp_N"/>
    <property type="match status" value="1"/>
</dbReference>
<keyword evidence="1" id="KW-0436">Ligase</keyword>
<dbReference type="InterPro" id="IPR011095">
    <property type="entry name" value="Dala_Dala_lig_C"/>
</dbReference>
<dbReference type="PANTHER" id="PTHR43585:SF2">
    <property type="entry name" value="ATP-GRASP ENZYME FSQD"/>
    <property type="match status" value="1"/>
</dbReference>
<dbReference type="SUPFAM" id="SSF56059">
    <property type="entry name" value="Glutathione synthetase ATP-binding domain-like"/>
    <property type="match status" value="2"/>
</dbReference>
<gene>
    <name evidence="6" type="ORF">A3D53_03165</name>
</gene>
<accession>A0A1F6M9V8</accession>
<dbReference type="Proteomes" id="UP000176413">
    <property type="component" value="Unassembled WGS sequence"/>
</dbReference>
<dbReference type="GO" id="GO:0005524">
    <property type="term" value="F:ATP binding"/>
    <property type="evidence" value="ECO:0007669"/>
    <property type="project" value="UniProtKB-UniRule"/>
</dbReference>
<keyword evidence="2 4" id="KW-0547">Nucleotide-binding</keyword>
<dbReference type="InterPro" id="IPR011761">
    <property type="entry name" value="ATP-grasp"/>
</dbReference>
<evidence type="ECO:0000313" key="7">
    <source>
        <dbReference type="Proteomes" id="UP000176413"/>
    </source>
</evidence>
<dbReference type="Gene3D" id="3.40.50.20">
    <property type="match status" value="2"/>
</dbReference>
<feature type="domain" description="ATP-grasp" evidence="5">
    <location>
        <begin position="120"/>
        <end position="322"/>
    </location>
</feature>
<evidence type="ECO:0000256" key="1">
    <source>
        <dbReference type="ARBA" id="ARBA00022598"/>
    </source>
</evidence>
<evidence type="ECO:0000256" key="4">
    <source>
        <dbReference type="PROSITE-ProRule" id="PRU00409"/>
    </source>
</evidence>
<dbReference type="GO" id="GO:0008716">
    <property type="term" value="F:D-alanine-D-alanine ligase activity"/>
    <property type="evidence" value="ECO:0007669"/>
    <property type="project" value="InterPro"/>
</dbReference>
<reference evidence="6 7" key="1">
    <citation type="journal article" date="2016" name="Nat. Commun.">
        <title>Thousands of microbial genomes shed light on interconnected biogeochemical processes in an aquifer system.</title>
        <authorList>
            <person name="Anantharaman K."/>
            <person name="Brown C.T."/>
            <person name="Hug L.A."/>
            <person name="Sharon I."/>
            <person name="Castelle C.J."/>
            <person name="Probst A.J."/>
            <person name="Thomas B.C."/>
            <person name="Singh A."/>
            <person name="Wilkins M.J."/>
            <person name="Karaoz U."/>
            <person name="Brodie E.L."/>
            <person name="Williams K.H."/>
            <person name="Hubbard S.S."/>
            <person name="Banfield J.F."/>
        </authorList>
    </citation>
    <scope>NUCLEOTIDE SEQUENCE [LARGE SCALE GENOMIC DNA]</scope>
</reference>
<evidence type="ECO:0000256" key="3">
    <source>
        <dbReference type="ARBA" id="ARBA00022840"/>
    </source>
</evidence>
<evidence type="ECO:0000313" key="6">
    <source>
        <dbReference type="EMBL" id="OGH68417.1"/>
    </source>
</evidence>